<dbReference type="AlphaFoldDB" id="A0A139BPU7"/>
<protein>
    <submittedName>
        <fullName evidence="1">Uncharacterized protein</fullName>
    </submittedName>
</protein>
<evidence type="ECO:0000313" key="2">
    <source>
        <dbReference type="Proteomes" id="UP000070578"/>
    </source>
</evidence>
<dbReference type="Proteomes" id="UP000070578">
    <property type="component" value="Unassembled WGS sequence"/>
</dbReference>
<organism evidence="1 2">
    <name type="scientific">Candidatus Gallionella acididurans</name>
    <dbReference type="NCBI Taxonomy" id="1796491"/>
    <lineage>
        <taxon>Bacteria</taxon>
        <taxon>Pseudomonadati</taxon>
        <taxon>Pseudomonadota</taxon>
        <taxon>Betaproteobacteria</taxon>
        <taxon>Nitrosomonadales</taxon>
        <taxon>Gallionellaceae</taxon>
        <taxon>Gallionella</taxon>
    </lineage>
</organism>
<reference evidence="1 2" key="2">
    <citation type="submission" date="2016-03" db="EMBL/GenBank/DDBJ databases">
        <title>New uncultured bacterium of the family Gallionellaceae from acid mine drainage: description and reconstruction of genome based on metagenomic analysis of microbial community.</title>
        <authorList>
            <person name="Kadnikov V."/>
            <person name="Ivasenko D."/>
            <person name="Beletsky A."/>
            <person name="Mardanov A."/>
            <person name="Danilova E."/>
            <person name="Pimenov N."/>
            <person name="Karnachuk O."/>
            <person name="Ravin N."/>
        </authorList>
    </citation>
    <scope>NUCLEOTIDE SEQUENCE [LARGE SCALE GENOMIC DNA]</scope>
    <source>
        <strain evidence="1">ShG14-8</strain>
    </source>
</reference>
<comment type="caution">
    <text evidence="1">The sequence shown here is derived from an EMBL/GenBank/DDBJ whole genome shotgun (WGS) entry which is preliminary data.</text>
</comment>
<evidence type="ECO:0000313" key="1">
    <source>
        <dbReference type="EMBL" id="KXS31004.1"/>
    </source>
</evidence>
<accession>A0A139BPU7</accession>
<proteinExistence type="predicted"/>
<gene>
    <name evidence="1" type="ORF">AWT59_2879</name>
</gene>
<reference evidence="1 2" key="1">
    <citation type="submission" date="2016-02" db="EMBL/GenBank/DDBJ databases">
        <authorList>
            <person name="Wen L."/>
            <person name="He K."/>
            <person name="Yang H."/>
        </authorList>
    </citation>
    <scope>NUCLEOTIDE SEQUENCE [LARGE SCALE GENOMIC DNA]</scope>
    <source>
        <strain evidence="1">ShG14-8</strain>
    </source>
</reference>
<sequence>MKTLSADGRLQVHEEARIKPDAAAVNLRGHASARASLIGACHG</sequence>
<dbReference type="EMBL" id="LSLI01000109">
    <property type="protein sequence ID" value="KXS31004.1"/>
    <property type="molecule type" value="Genomic_DNA"/>
</dbReference>
<name>A0A139BPU7_9PROT</name>